<evidence type="ECO:0000313" key="4">
    <source>
        <dbReference type="Proteomes" id="UP000321062"/>
    </source>
</evidence>
<dbReference type="KEGG" id="yti:FNA67_09795"/>
<dbReference type="InterPro" id="IPR011009">
    <property type="entry name" value="Kinase-like_dom_sf"/>
</dbReference>
<dbReference type="Pfam" id="PF01636">
    <property type="entry name" value="APH"/>
    <property type="match status" value="1"/>
</dbReference>
<sequence>MNTIGSAAESVREPARSPGLIERAITSCLPLWPQLADGRATLINLSENHTFRIDGPEGQRHILRLHRPGYHTRDAIRSELDWLQALRAEGGMPVPRPLPGNDGQFIQQVSASGISERFAVLFAFEEGSEPQVHDRLEPLFETLGGYAARNHLHAAGYESADVVRPRWDESVLDPDGIWGDWRKAPGADAVRDVLDRLDTRLRSDLAAYGKGRERFGLIHADMRLANLLVDGERVALIDFDDCGFGWFAYDFAAAVSFIDDQDVLPGLKAAWLRGYARHRALAPEDIAAMDTLVLMRRMLLLAWTGTHAETDLARSQAHLAQLTAELGEAYLNQ</sequence>
<comment type="similarity">
    <text evidence="1">Belongs to the pseudomonas-type ThrB family.</text>
</comment>
<evidence type="ECO:0000256" key="1">
    <source>
        <dbReference type="ARBA" id="ARBA00038240"/>
    </source>
</evidence>
<dbReference type="GO" id="GO:0019202">
    <property type="term" value="F:amino acid kinase activity"/>
    <property type="evidence" value="ECO:0007669"/>
    <property type="project" value="TreeGrafter"/>
</dbReference>
<dbReference type="Gene3D" id="3.30.200.20">
    <property type="entry name" value="Phosphorylase Kinase, domain 1"/>
    <property type="match status" value="1"/>
</dbReference>
<dbReference type="SUPFAM" id="SSF56112">
    <property type="entry name" value="Protein kinase-like (PK-like)"/>
    <property type="match status" value="1"/>
</dbReference>
<keyword evidence="4" id="KW-1185">Reference proteome</keyword>
<dbReference type="Proteomes" id="UP000321062">
    <property type="component" value="Chromosome"/>
</dbReference>
<gene>
    <name evidence="3" type="ORF">FNA67_09795</name>
</gene>
<dbReference type="AlphaFoldDB" id="A0A5B9DMW0"/>
<feature type="domain" description="Aminoglycoside phosphotransferase" evidence="2">
    <location>
        <begin position="46"/>
        <end position="281"/>
    </location>
</feature>
<protein>
    <submittedName>
        <fullName evidence="3">Phosphotransferase</fullName>
    </submittedName>
</protein>
<proteinExistence type="inferred from homology"/>
<dbReference type="PANTHER" id="PTHR21064:SF6">
    <property type="entry name" value="AMINOGLYCOSIDE PHOSPHOTRANSFERASE DOMAIN-CONTAINING PROTEIN"/>
    <property type="match status" value="1"/>
</dbReference>
<dbReference type="InterPro" id="IPR002575">
    <property type="entry name" value="Aminoglycoside_PTrfase"/>
</dbReference>
<dbReference type="EMBL" id="CP041690">
    <property type="protein sequence ID" value="QEE20443.1"/>
    <property type="molecule type" value="Genomic_DNA"/>
</dbReference>
<dbReference type="Gene3D" id="3.90.1200.10">
    <property type="match status" value="1"/>
</dbReference>
<dbReference type="InterPro" id="IPR050249">
    <property type="entry name" value="Pseudomonas-type_ThrB"/>
</dbReference>
<dbReference type="OrthoDB" id="241498at2"/>
<name>A0A5B9DMW0_9HYPH</name>
<evidence type="ECO:0000313" key="3">
    <source>
        <dbReference type="EMBL" id="QEE20443.1"/>
    </source>
</evidence>
<keyword evidence="3" id="KW-0808">Transferase</keyword>
<reference evidence="3 4" key="1">
    <citation type="journal article" date="2015" name="Int. J. Syst. Evol. Microbiol.">
        <title>Youhaiella tibetensis gen. nov., sp. nov., isolated from subsurface sediment.</title>
        <authorList>
            <person name="Wang Y.X."/>
            <person name="Huang F.Q."/>
            <person name="Nogi Y."/>
            <person name="Pang S.J."/>
            <person name="Wang P.K."/>
            <person name="Lv J."/>
        </authorList>
    </citation>
    <scope>NUCLEOTIDE SEQUENCE [LARGE SCALE GENOMIC DNA]</scope>
    <source>
        <strain evidence="4">fig4</strain>
    </source>
</reference>
<dbReference type="PANTHER" id="PTHR21064">
    <property type="entry name" value="AMINOGLYCOSIDE PHOSPHOTRANSFERASE DOMAIN-CONTAINING PROTEIN-RELATED"/>
    <property type="match status" value="1"/>
</dbReference>
<accession>A0A5B9DMW0</accession>
<evidence type="ECO:0000259" key="2">
    <source>
        <dbReference type="Pfam" id="PF01636"/>
    </source>
</evidence>
<organism evidence="3 4">
    <name type="scientific">Paradevosia tibetensis</name>
    <dbReference type="NCBI Taxonomy" id="1447062"/>
    <lineage>
        <taxon>Bacteria</taxon>
        <taxon>Pseudomonadati</taxon>
        <taxon>Pseudomonadota</taxon>
        <taxon>Alphaproteobacteria</taxon>
        <taxon>Hyphomicrobiales</taxon>
        <taxon>Devosiaceae</taxon>
        <taxon>Paradevosia</taxon>
    </lineage>
</organism>